<protein>
    <recommendedName>
        <fullName evidence="5">Methyltransferase domain-containing protein</fullName>
    </recommendedName>
</protein>
<keyword evidence="2" id="KW-0808">Transferase</keyword>
<dbReference type="PANTHER" id="PTHR35897:SF1">
    <property type="entry name" value="METHYLTRANSFERASE AUSD"/>
    <property type="match status" value="1"/>
</dbReference>
<dbReference type="Gene3D" id="3.40.50.150">
    <property type="entry name" value="Vaccinia Virus protein VP39"/>
    <property type="match status" value="1"/>
</dbReference>
<gene>
    <name evidence="6" type="ORF">CVT26_011848</name>
</gene>
<dbReference type="SUPFAM" id="SSF53335">
    <property type="entry name" value="S-adenosyl-L-methionine-dependent methyltransferases"/>
    <property type="match status" value="1"/>
</dbReference>
<evidence type="ECO:0000256" key="4">
    <source>
        <dbReference type="ARBA" id="ARBA00038314"/>
    </source>
</evidence>
<dbReference type="InterPro" id="IPR041698">
    <property type="entry name" value="Methyltransf_25"/>
</dbReference>
<sequence>MSYNTLRLKVTELPGYDHLLHMVRERPDSLLLDIGCGFGHDTRKIVLDGFPARNIIASDISREFWDLGHELFRSTPETFPVTFIQGDVFDTSFLAQQEPVYTGTDLKPLDISTLQSLSPLHGRLKAIAALALFHLFDEDQQIQLAHRLGALLSPEPGSMIFGWQVGSAVKKMETRLWAHMFCQSPDSWRNIWDGQVFKKGTVKVEIVLKHVPEAPPDMDLDGIFWSVTRL</sequence>
<reference evidence="6 7" key="1">
    <citation type="journal article" date="2018" name="Evol. Lett.">
        <title>Horizontal gene cluster transfer increased hallucinogenic mushroom diversity.</title>
        <authorList>
            <person name="Reynolds H.T."/>
            <person name="Vijayakumar V."/>
            <person name="Gluck-Thaler E."/>
            <person name="Korotkin H.B."/>
            <person name="Matheny P.B."/>
            <person name="Slot J.C."/>
        </authorList>
    </citation>
    <scope>NUCLEOTIDE SEQUENCE [LARGE SCALE GENOMIC DNA]</scope>
    <source>
        <strain evidence="6 7">SRW20</strain>
    </source>
</reference>
<dbReference type="CDD" id="cd02440">
    <property type="entry name" value="AdoMet_MTases"/>
    <property type="match status" value="1"/>
</dbReference>
<proteinExistence type="inferred from homology"/>
<evidence type="ECO:0000256" key="3">
    <source>
        <dbReference type="ARBA" id="ARBA00022691"/>
    </source>
</evidence>
<dbReference type="AlphaFoldDB" id="A0A409WK15"/>
<dbReference type="InParanoid" id="A0A409WK15"/>
<accession>A0A409WK15</accession>
<organism evidence="6 7">
    <name type="scientific">Gymnopilus dilepis</name>
    <dbReference type="NCBI Taxonomy" id="231916"/>
    <lineage>
        <taxon>Eukaryota</taxon>
        <taxon>Fungi</taxon>
        <taxon>Dikarya</taxon>
        <taxon>Basidiomycota</taxon>
        <taxon>Agaricomycotina</taxon>
        <taxon>Agaricomycetes</taxon>
        <taxon>Agaricomycetidae</taxon>
        <taxon>Agaricales</taxon>
        <taxon>Agaricineae</taxon>
        <taxon>Hymenogastraceae</taxon>
        <taxon>Gymnopilus</taxon>
    </lineage>
</organism>
<dbReference type="EMBL" id="NHYE01005034">
    <property type="protein sequence ID" value="PPQ78837.1"/>
    <property type="molecule type" value="Genomic_DNA"/>
</dbReference>
<comment type="caution">
    <text evidence="6">The sequence shown here is derived from an EMBL/GenBank/DDBJ whole genome shotgun (WGS) entry which is preliminary data.</text>
</comment>
<evidence type="ECO:0000313" key="6">
    <source>
        <dbReference type="EMBL" id="PPQ78837.1"/>
    </source>
</evidence>
<name>A0A409WK15_9AGAR</name>
<dbReference type="PANTHER" id="PTHR35897">
    <property type="entry name" value="METHYLTRANSFERASE AUSD"/>
    <property type="match status" value="1"/>
</dbReference>
<feature type="domain" description="Methyltransferase" evidence="5">
    <location>
        <begin position="32"/>
        <end position="95"/>
    </location>
</feature>
<dbReference type="GO" id="GO:0016740">
    <property type="term" value="F:transferase activity"/>
    <property type="evidence" value="ECO:0007669"/>
    <property type="project" value="UniProtKB-KW"/>
</dbReference>
<comment type="similarity">
    <text evidence="4">Belongs to the class I-like SAM-binding methyltransferase superfamily.</text>
</comment>
<comment type="pathway">
    <text evidence="1">Secondary metabolite biosynthesis.</text>
</comment>
<dbReference type="Pfam" id="PF13649">
    <property type="entry name" value="Methyltransf_25"/>
    <property type="match status" value="1"/>
</dbReference>
<evidence type="ECO:0000259" key="5">
    <source>
        <dbReference type="Pfam" id="PF13649"/>
    </source>
</evidence>
<keyword evidence="3" id="KW-0949">S-adenosyl-L-methionine</keyword>
<dbReference type="OrthoDB" id="2094832at2759"/>
<evidence type="ECO:0000313" key="7">
    <source>
        <dbReference type="Proteomes" id="UP000284706"/>
    </source>
</evidence>
<dbReference type="InterPro" id="IPR029063">
    <property type="entry name" value="SAM-dependent_MTases_sf"/>
</dbReference>
<dbReference type="STRING" id="231916.A0A409WK15"/>
<dbReference type="InterPro" id="IPR051654">
    <property type="entry name" value="Meroterpenoid_MTases"/>
</dbReference>
<dbReference type="Proteomes" id="UP000284706">
    <property type="component" value="Unassembled WGS sequence"/>
</dbReference>
<keyword evidence="7" id="KW-1185">Reference proteome</keyword>
<evidence type="ECO:0000256" key="1">
    <source>
        <dbReference type="ARBA" id="ARBA00005179"/>
    </source>
</evidence>
<evidence type="ECO:0000256" key="2">
    <source>
        <dbReference type="ARBA" id="ARBA00022679"/>
    </source>
</evidence>